<accession>A0A9D9NLV4</accession>
<dbReference type="EMBL" id="JADILZ010000043">
    <property type="protein sequence ID" value="MBO8478250.1"/>
    <property type="molecule type" value="Genomic_DNA"/>
</dbReference>
<evidence type="ECO:0000256" key="1">
    <source>
        <dbReference type="ARBA" id="ARBA00022723"/>
    </source>
</evidence>
<dbReference type="Pfam" id="PF07470">
    <property type="entry name" value="Glyco_hydro_88"/>
    <property type="match status" value="1"/>
</dbReference>
<dbReference type="InterPro" id="IPR008928">
    <property type="entry name" value="6-hairpin_glycosidase_sf"/>
</dbReference>
<evidence type="ECO:0000256" key="3">
    <source>
        <dbReference type="ARBA" id="ARBA00023180"/>
    </source>
</evidence>
<keyword evidence="2 4" id="KW-0378">Hydrolase</keyword>
<comment type="caution">
    <text evidence="4">The sequence shown here is derived from an EMBL/GenBank/DDBJ whole genome shotgun (WGS) entry which is preliminary data.</text>
</comment>
<dbReference type="AlphaFoldDB" id="A0A9D9NLV4"/>
<proteinExistence type="predicted"/>
<dbReference type="SUPFAM" id="SSF48208">
    <property type="entry name" value="Six-hairpin glycosidases"/>
    <property type="match status" value="1"/>
</dbReference>
<organism evidence="4 5">
    <name type="scientific">Candidatus Cryptobacteroides excrementipullorum</name>
    <dbReference type="NCBI Taxonomy" id="2840761"/>
    <lineage>
        <taxon>Bacteria</taxon>
        <taxon>Pseudomonadati</taxon>
        <taxon>Bacteroidota</taxon>
        <taxon>Bacteroidia</taxon>
        <taxon>Bacteroidales</taxon>
        <taxon>Candidatus Cryptobacteroides</taxon>
    </lineage>
</organism>
<dbReference type="GO" id="GO:0005975">
    <property type="term" value="P:carbohydrate metabolic process"/>
    <property type="evidence" value="ECO:0007669"/>
    <property type="project" value="InterPro"/>
</dbReference>
<dbReference type="PANTHER" id="PTHR42970:SF1">
    <property type="entry name" value="PECTATE LYASE C-RELATED"/>
    <property type="match status" value="1"/>
</dbReference>
<evidence type="ECO:0000256" key="2">
    <source>
        <dbReference type="ARBA" id="ARBA00022801"/>
    </source>
</evidence>
<dbReference type="GO" id="GO:0046872">
    <property type="term" value="F:metal ion binding"/>
    <property type="evidence" value="ECO:0007669"/>
    <property type="project" value="UniProtKB-KW"/>
</dbReference>
<reference evidence="4" key="2">
    <citation type="journal article" date="2021" name="PeerJ">
        <title>Extensive microbial diversity within the chicken gut microbiome revealed by metagenomics and culture.</title>
        <authorList>
            <person name="Gilroy R."/>
            <person name="Ravi A."/>
            <person name="Getino M."/>
            <person name="Pursley I."/>
            <person name="Horton D.L."/>
            <person name="Alikhan N.F."/>
            <person name="Baker D."/>
            <person name="Gharbi K."/>
            <person name="Hall N."/>
            <person name="Watson M."/>
            <person name="Adriaenssens E.M."/>
            <person name="Foster-Nyarko E."/>
            <person name="Jarju S."/>
            <person name="Secka A."/>
            <person name="Antonio M."/>
            <person name="Oren A."/>
            <person name="Chaudhuri R.R."/>
            <person name="La Ragione R."/>
            <person name="Hildebrand F."/>
            <person name="Pallen M.J."/>
        </authorList>
    </citation>
    <scope>NUCLEOTIDE SEQUENCE</scope>
    <source>
        <strain evidence="4">2478</strain>
    </source>
</reference>
<dbReference type="PANTHER" id="PTHR42970">
    <property type="entry name" value="PECTATE LYASE C-RELATED"/>
    <property type="match status" value="1"/>
</dbReference>
<dbReference type="Gene3D" id="2.160.20.10">
    <property type="entry name" value="Single-stranded right-handed beta-helix, Pectin lyase-like"/>
    <property type="match status" value="1"/>
</dbReference>
<dbReference type="InterPro" id="IPR012341">
    <property type="entry name" value="6hp_glycosidase-like_sf"/>
</dbReference>
<keyword evidence="3" id="KW-0325">Glycoprotein</keyword>
<dbReference type="InterPro" id="IPR010905">
    <property type="entry name" value="Glyco_hydro_88"/>
</dbReference>
<name>A0A9D9NLV4_9BACT</name>
<dbReference type="Proteomes" id="UP000823771">
    <property type="component" value="Unassembled WGS sequence"/>
</dbReference>
<protein>
    <submittedName>
        <fullName evidence="4">Glycoside hydrolase family 88 protein</fullName>
    </submittedName>
</protein>
<gene>
    <name evidence="4" type="ORF">IAB80_05135</name>
</gene>
<dbReference type="Gene3D" id="1.50.10.10">
    <property type="match status" value="1"/>
</dbReference>
<dbReference type="GO" id="GO:0016787">
    <property type="term" value="F:hydrolase activity"/>
    <property type="evidence" value="ECO:0007669"/>
    <property type="project" value="UniProtKB-KW"/>
</dbReference>
<dbReference type="InterPro" id="IPR052063">
    <property type="entry name" value="Polysaccharide_Lyase_1"/>
</dbReference>
<evidence type="ECO:0000313" key="4">
    <source>
        <dbReference type="EMBL" id="MBO8478250.1"/>
    </source>
</evidence>
<keyword evidence="1" id="KW-0479">Metal-binding</keyword>
<sequence length="806" mass="89843">MATFAAAFLAAPSVSGTALPESCRKAPVSVRMMLSEMARNPEAAYLDGRQGKLKWNYTTGLELLSFMDVAERYDLDYPVEYVKEWADTISGEDGSVYKYKESAFNVDHVCPARMFFRLYGMTGEQRYRRVLRKVRAQLDSQPRTADGIFWHKAVYPHQVWLDGLYMAQPFYAEYTGRFTPKAERDSLFSDIASQFSRAASHTYDPATGLFRHAWDESRSMPWADPVTGQSSHAWGRACGWYALGLMETLDYFPEKHPDRQSLIDQFRQLMDAVRGYADPETGMWYQVLDCPGKEGNYLEATASAMFLYASLKGVRMGYLDSSWKEYAMDLYGRFIDTFVREDPDGTLSIESCCSVAGLGEKQNRDGSYGYYLSEPVIENDCKGVGPFIWASLEYEAAHNTDYSFDGHFIKDGRPAFAEPRKQPAFDGALGGGMYTAGGRGGKVYVVTSLEDSEKEGTLRHAVRSEGPRIVTFAVEGDIYLKSTLKIEDPYITILGQTAPGEGVTIRDHGVYIGTDQVIIRYLRFRMGSAAKDENDALGARHNKNIIIDHCSISWATDENASFYANSNSTIQWCIISEALNSSVHHKGEHGYGGIWGGRNVSFHHNLIVHNNSRNPRFDHPGVYEGADLLFRRGTVEFVNNVLYNWGMKAIYGGEGGWFNVRCNLFRPGPGTKHLDGEYVELSTGESPSGIPASFYIEGNVYDISAVQDGNYLGKKPDTGKIARNAEVYSGISAEAPLVCRVPIEPEPVRKAYRKVLREAGASHRRDSVDSRIVREVKSGTVTFSGSVTGIPGIIDSEKDIMAESGR</sequence>
<dbReference type="InterPro" id="IPR012334">
    <property type="entry name" value="Pectin_lyas_fold"/>
</dbReference>
<reference evidence="4" key="1">
    <citation type="submission" date="2020-10" db="EMBL/GenBank/DDBJ databases">
        <authorList>
            <person name="Gilroy R."/>
        </authorList>
    </citation>
    <scope>NUCLEOTIDE SEQUENCE</scope>
    <source>
        <strain evidence="4">2478</strain>
    </source>
</reference>
<evidence type="ECO:0000313" key="5">
    <source>
        <dbReference type="Proteomes" id="UP000823771"/>
    </source>
</evidence>
<dbReference type="InterPro" id="IPR011050">
    <property type="entry name" value="Pectin_lyase_fold/virulence"/>
</dbReference>
<dbReference type="SUPFAM" id="SSF51126">
    <property type="entry name" value="Pectin lyase-like"/>
    <property type="match status" value="1"/>
</dbReference>